<dbReference type="InterPro" id="IPR012340">
    <property type="entry name" value="NA-bd_OB-fold"/>
</dbReference>
<accession>A0A1M7RG80</accession>
<dbReference type="Proteomes" id="UP000184440">
    <property type="component" value="Unassembled WGS sequence"/>
</dbReference>
<proteinExistence type="predicted"/>
<organism evidence="2 3">
    <name type="scientific">Cryptosporangium aurantiacum</name>
    <dbReference type="NCBI Taxonomy" id="134849"/>
    <lineage>
        <taxon>Bacteria</taxon>
        <taxon>Bacillati</taxon>
        <taxon>Actinomycetota</taxon>
        <taxon>Actinomycetes</taxon>
        <taxon>Cryptosporangiales</taxon>
        <taxon>Cryptosporangiaceae</taxon>
        <taxon>Cryptosporangium</taxon>
    </lineage>
</organism>
<evidence type="ECO:0000259" key="1">
    <source>
        <dbReference type="Pfam" id="PF01796"/>
    </source>
</evidence>
<dbReference type="EMBL" id="FRCS01000011">
    <property type="protein sequence ID" value="SHN45162.1"/>
    <property type="molecule type" value="Genomic_DNA"/>
</dbReference>
<keyword evidence="3" id="KW-1185">Reference proteome</keyword>
<dbReference type="RefSeq" id="WP_073261862.1">
    <property type="nucleotide sequence ID" value="NZ_FRCS01000011.1"/>
</dbReference>
<evidence type="ECO:0000313" key="2">
    <source>
        <dbReference type="EMBL" id="SHN45162.1"/>
    </source>
</evidence>
<feature type="domain" description="ChsH2 C-terminal OB-fold" evidence="1">
    <location>
        <begin position="62"/>
        <end position="126"/>
    </location>
</feature>
<dbReference type="PANTHER" id="PTHR34075">
    <property type="entry name" value="BLR3430 PROTEIN"/>
    <property type="match status" value="1"/>
</dbReference>
<gene>
    <name evidence="2" type="ORF">SAMN05443668_111169</name>
</gene>
<dbReference type="Pfam" id="PF01796">
    <property type="entry name" value="OB_ChsH2_C"/>
    <property type="match status" value="1"/>
</dbReference>
<dbReference type="SUPFAM" id="SSF50249">
    <property type="entry name" value="Nucleic acid-binding proteins"/>
    <property type="match status" value="2"/>
</dbReference>
<dbReference type="InterPro" id="IPR002878">
    <property type="entry name" value="ChsH2_C"/>
</dbReference>
<dbReference type="Gene3D" id="6.10.30.10">
    <property type="match status" value="2"/>
</dbReference>
<reference evidence="2 3" key="1">
    <citation type="submission" date="2016-11" db="EMBL/GenBank/DDBJ databases">
        <authorList>
            <person name="Jaros S."/>
            <person name="Januszkiewicz K."/>
            <person name="Wedrychowicz H."/>
        </authorList>
    </citation>
    <scope>NUCLEOTIDE SEQUENCE [LARGE SCALE GENOMIC DNA]</scope>
    <source>
        <strain evidence="2 3">DSM 46144</strain>
    </source>
</reference>
<dbReference type="PANTHER" id="PTHR34075:SF5">
    <property type="entry name" value="BLR3430 PROTEIN"/>
    <property type="match status" value="1"/>
</dbReference>
<evidence type="ECO:0000313" key="3">
    <source>
        <dbReference type="Proteomes" id="UP000184440"/>
    </source>
</evidence>
<dbReference type="InterPro" id="IPR052513">
    <property type="entry name" value="Thioester_dehydratase-like"/>
</dbReference>
<name>A0A1M7RG80_9ACTN</name>
<sequence>MTTFVESTVRFPYKRSLGPVIGQFMTALTEQRILGIRAGERVIVPPLEWDPDTAEQLVPEFVEVGPAGTVRSWTWVAQPSPQHPLDRPFAFALIELDGASTGFLHAVDAGDIGVMETGLRVAPRWRANRVGHITDIEAFVPGEEPVVPADDAGPATEPVTMMNYDASITYTTPVPETQQLVLRAAAEGRLTGLKCPKCGRVYSGAYTGLQNACPVCALPLGVADAIDLPETGTITNYTIITPVQYPGQTETEPFARVHVLLDGVDSVIAYQPVVDLPNAGVHPGVRVQAVWSTDADGKQELAGWRPTGEPDLDDPTIVNRIF</sequence>
<protein>
    <recommendedName>
        <fullName evidence="1">ChsH2 C-terminal OB-fold domain-containing protein</fullName>
    </recommendedName>
</protein>
<dbReference type="AlphaFoldDB" id="A0A1M7RG80"/>
<dbReference type="STRING" id="134849.SAMN05443668_111169"/>